<dbReference type="EMBL" id="JAENSR010000006">
    <property type="protein sequence ID" value="MBK3461569.1"/>
    <property type="molecule type" value="Genomic_DNA"/>
</dbReference>
<protein>
    <submittedName>
        <fullName evidence="8">O-antigen translocase</fullName>
    </submittedName>
</protein>
<dbReference type="InterPro" id="IPR050833">
    <property type="entry name" value="Poly_Biosynth_Transport"/>
</dbReference>
<gene>
    <name evidence="8" type="ORF">FRT59_05030</name>
    <name evidence="7" type="ORF">JJD71_21100</name>
</gene>
<evidence type="ECO:0000256" key="6">
    <source>
        <dbReference type="SAM" id="Phobius"/>
    </source>
</evidence>
<evidence type="ECO:0000256" key="5">
    <source>
        <dbReference type="ARBA" id="ARBA00023136"/>
    </source>
</evidence>
<evidence type="ECO:0000313" key="9">
    <source>
        <dbReference type="Proteomes" id="UP000408764"/>
    </source>
</evidence>
<feature type="transmembrane region" description="Helical" evidence="6">
    <location>
        <begin position="253"/>
        <end position="275"/>
    </location>
</feature>
<feature type="transmembrane region" description="Helical" evidence="6">
    <location>
        <begin position="333"/>
        <end position="354"/>
    </location>
</feature>
<name>A0A5P1D7C3_9PSED</name>
<keyword evidence="10" id="KW-1185">Reference proteome</keyword>
<evidence type="ECO:0000313" key="10">
    <source>
        <dbReference type="Proteomes" id="UP000620382"/>
    </source>
</evidence>
<evidence type="ECO:0000256" key="3">
    <source>
        <dbReference type="ARBA" id="ARBA00022692"/>
    </source>
</evidence>
<dbReference type="AlphaFoldDB" id="A0A5P1D7C3"/>
<feature type="transmembrane region" description="Helical" evidence="6">
    <location>
        <begin position="46"/>
        <end position="67"/>
    </location>
</feature>
<dbReference type="PANTHER" id="PTHR30250">
    <property type="entry name" value="PST FAMILY PREDICTED COLANIC ACID TRANSPORTER"/>
    <property type="match status" value="1"/>
</dbReference>
<evidence type="ECO:0000256" key="2">
    <source>
        <dbReference type="ARBA" id="ARBA00022475"/>
    </source>
</evidence>
<proteinExistence type="predicted"/>
<dbReference type="GO" id="GO:0005886">
    <property type="term" value="C:plasma membrane"/>
    <property type="evidence" value="ECO:0007669"/>
    <property type="project" value="UniProtKB-SubCell"/>
</dbReference>
<feature type="transmembrane region" description="Helical" evidence="6">
    <location>
        <begin position="115"/>
        <end position="136"/>
    </location>
</feature>
<feature type="transmembrane region" description="Helical" evidence="6">
    <location>
        <begin position="12"/>
        <end position="34"/>
    </location>
</feature>
<dbReference type="InterPro" id="IPR044550">
    <property type="entry name" value="WzxE"/>
</dbReference>
<keyword evidence="5 6" id="KW-0472">Membrane</keyword>
<dbReference type="GO" id="GO:0009246">
    <property type="term" value="P:enterobacterial common antigen biosynthetic process"/>
    <property type="evidence" value="ECO:0007669"/>
    <property type="project" value="InterPro"/>
</dbReference>
<dbReference type="Pfam" id="PF01943">
    <property type="entry name" value="Polysacc_synt"/>
    <property type="match status" value="1"/>
</dbReference>
<dbReference type="InterPro" id="IPR002797">
    <property type="entry name" value="Polysacc_synth"/>
</dbReference>
<feature type="transmembrane region" description="Helical" evidence="6">
    <location>
        <begin position="295"/>
        <end position="313"/>
    </location>
</feature>
<keyword evidence="2" id="KW-1003">Cell membrane</keyword>
<evidence type="ECO:0000256" key="4">
    <source>
        <dbReference type="ARBA" id="ARBA00022989"/>
    </source>
</evidence>
<feature type="transmembrane region" description="Helical" evidence="6">
    <location>
        <begin position="361"/>
        <end position="385"/>
    </location>
</feature>
<dbReference type="EMBL" id="VOIW01000001">
    <property type="protein sequence ID" value="MRJ36344.1"/>
    <property type="molecule type" value="Genomic_DNA"/>
</dbReference>
<evidence type="ECO:0000256" key="1">
    <source>
        <dbReference type="ARBA" id="ARBA00004651"/>
    </source>
</evidence>
<comment type="caution">
    <text evidence="8">The sequence shown here is derived from an EMBL/GenBank/DDBJ whole genome shotgun (WGS) entry which is preliminary data.</text>
</comment>
<dbReference type="CDD" id="cd13125">
    <property type="entry name" value="MATE_like_10"/>
    <property type="match status" value="1"/>
</dbReference>
<organism evidence="8 9">
    <name type="scientific">Pseudomonas haemolytica</name>
    <dbReference type="NCBI Taxonomy" id="2600065"/>
    <lineage>
        <taxon>Bacteria</taxon>
        <taxon>Pseudomonadati</taxon>
        <taxon>Pseudomonadota</taxon>
        <taxon>Gammaproteobacteria</taxon>
        <taxon>Pseudomonadales</taxon>
        <taxon>Pseudomonadaceae</taxon>
        <taxon>Pseudomonas</taxon>
    </lineage>
</organism>
<accession>A0A5P1D7C3</accession>
<feature type="transmembrane region" description="Helical" evidence="6">
    <location>
        <begin position="148"/>
        <end position="168"/>
    </location>
</feature>
<feature type="transmembrane region" description="Helical" evidence="6">
    <location>
        <begin position="174"/>
        <end position="195"/>
    </location>
</feature>
<dbReference type="Proteomes" id="UP000620382">
    <property type="component" value="Unassembled WGS sequence"/>
</dbReference>
<comment type="subcellular location">
    <subcellularLocation>
        <location evidence="1">Cell membrane</location>
        <topology evidence="1">Multi-pass membrane protein</topology>
    </subcellularLocation>
</comment>
<reference evidence="7 10" key="2">
    <citation type="submission" date="2021-01" db="EMBL/GenBank/DDBJ databases">
        <title>Antibiotic resistance and phylogeny of Pseudomonas spp. isolated over three decades from chicken meat in the Norwegian food chain.</title>
        <authorList>
            <person name="Moen B."/>
        </authorList>
    </citation>
    <scope>NUCLEOTIDE SEQUENCE [LARGE SCALE GENOMIC DNA]</scope>
    <source>
        <strain evidence="7 10">MF6766</strain>
    </source>
</reference>
<dbReference type="Proteomes" id="UP000408764">
    <property type="component" value="Unassembled WGS sequence"/>
</dbReference>
<keyword evidence="4 6" id="KW-1133">Transmembrane helix</keyword>
<reference evidence="8 9" key="1">
    <citation type="submission" date="2019-08" db="EMBL/GenBank/DDBJ databases">
        <title>Pseudomonas haemolytica sp. nov. isolated from raw milk and skim milk concentrate.</title>
        <authorList>
            <person name="Hofmann K."/>
            <person name="Huptas C."/>
            <person name="Doll E."/>
            <person name="Scherer S."/>
            <person name="Wenning M."/>
        </authorList>
    </citation>
    <scope>NUCLEOTIDE SEQUENCE [LARGE SCALE GENOMIC DNA]</scope>
    <source>
        <strain evidence="8 9">DSM 108987</strain>
    </source>
</reference>
<feature type="transmembrane region" description="Helical" evidence="6">
    <location>
        <begin position="391"/>
        <end position="413"/>
    </location>
</feature>
<feature type="transmembrane region" description="Helical" evidence="6">
    <location>
        <begin position="79"/>
        <end position="103"/>
    </location>
</feature>
<sequence length="417" mass="45447">MSGLYSAMWTGFAHLTKILAGFIVLKLVAVYLGAEGLGSLGQLMSLITILSLIAGGGITNGVIKYVAEYKSLPPKMLHFVSGAFSYASYFSIALLAICLIFSAPLAKVIMGGAEYAWVVIFVGVAQCGFALTNLIVGVVNGLKETKVFAIIQIVGGFLAIPIAWALIAKFGWEGAVIALCVIVVFPLVPGVIVFLKSRFNGQVKFLSLRKLPVKLLAPFSLMLFTSAVAFPVVEMVVRNYLITSEGYHQAGLWQGAIKLSSAYLGFFSMFLGYYFMPMISEQHDKSVIARLVFKYLAFVMILFVVGGTVLYIGRSFFLPLALSSDFKELEELIIYQLSGDFFRISAYVIGYVAVAKAATRLYVVAEFFQSLVFLTAVFAVSFLYSGVQGVMLGYMATYIIYFIVCVVGFRIYLGKAA</sequence>
<evidence type="ECO:0000313" key="7">
    <source>
        <dbReference type="EMBL" id="MBK3461569.1"/>
    </source>
</evidence>
<evidence type="ECO:0000313" key="8">
    <source>
        <dbReference type="EMBL" id="MRJ36344.1"/>
    </source>
</evidence>
<keyword evidence="3 6" id="KW-0812">Transmembrane</keyword>
<dbReference type="PANTHER" id="PTHR30250:SF30">
    <property type="entry name" value="LIPID III FLIPPASE"/>
    <property type="match status" value="1"/>
</dbReference>
<feature type="transmembrane region" description="Helical" evidence="6">
    <location>
        <begin position="215"/>
        <end position="233"/>
    </location>
</feature>